<feature type="domain" description="HMG box" evidence="6">
    <location>
        <begin position="119"/>
        <end position="177"/>
    </location>
</feature>
<evidence type="ECO:0000256" key="4">
    <source>
        <dbReference type="PROSITE-ProRule" id="PRU00267"/>
    </source>
</evidence>
<dbReference type="STRING" id="947166.A0A1D1W805"/>
<dbReference type="GO" id="GO:0005634">
    <property type="term" value="C:nucleus"/>
    <property type="evidence" value="ECO:0007669"/>
    <property type="project" value="UniProtKB-UniRule"/>
</dbReference>
<keyword evidence="3" id="KW-0175">Coiled coil</keyword>
<dbReference type="InterPro" id="IPR009071">
    <property type="entry name" value="HMG_box_dom"/>
</dbReference>
<dbReference type="AlphaFoldDB" id="A0A1D1W805"/>
<evidence type="ECO:0000313" key="8">
    <source>
        <dbReference type="Proteomes" id="UP000186922"/>
    </source>
</evidence>
<comment type="similarity">
    <text evidence="2">Belongs to the CCDC124 family.</text>
</comment>
<evidence type="ECO:0000259" key="6">
    <source>
        <dbReference type="PROSITE" id="PS50118"/>
    </source>
</evidence>
<keyword evidence="4" id="KW-0238">DNA-binding</keyword>
<dbReference type="PROSITE" id="PS50118">
    <property type="entry name" value="HMG_BOX_2"/>
    <property type="match status" value="1"/>
</dbReference>
<evidence type="ECO:0000256" key="5">
    <source>
        <dbReference type="SAM" id="MobiDB-lite"/>
    </source>
</evidence>
<dbReference type="GO" id="GO:0006366">
    <property type="term" value="P:transcription by RNA polymerase II"/>
    <property type="evidence" value="ECO:0007669"/>
    <property type="project" value="TreeGrafter"/>
</dbReference>
<dbReference type="GO" id="GO:0003677">
    <property type="term" value="F:DNA binding"/>
    <property type="evidence" value="ECO:0007669"/>
    <property type="project" value="UniProtKB-UniRule"/>
</dbReference>
<dbReference type="PANTHER" id="PTHR21680:SF0">
    <property type="entry name" value="COILED-COIL DOMAIN-CONTAINING PROTEIN 124"/>
    <property type="match status" value="1"/>
</dbReference>
<sequence length="177" mass="20298">MEEKEKKQQEAMQKKLERDKLLEEEMNSIKGAKNAAPAKVTRAHIDATLERERLAKIAAAVRTKEENAGTKPPFELDEDAPLHENVNRLVAEEGAARSVDEALAALSTKDEDGGDKHPEKRVRGAYIVFEERELPRLKEEYPNFRLSQLKQMLKKEWQKSPENPFNQSTQTYNSARR</sequence>
<evidence type="ECO:0000256" key="2">
    <source>
        <dbReference type="ARBA" id="ARBA00008296"/>
    </source>
</evidence>
<accession>A0A1D1W805</accession>
<reference evidence="7 8" key="1">
    <citation type="journal article" date="2016" name="Nat. Commun.">
        <title>Extremotolerant tardigrade genome and improved radiotolerance of human cultured cells by tardigrade-unique protein.</title>
        <authorList>
            <person name="Hashimoto T."/>
            <person name="Horikawa D.D."/>
            <person name="Saito Y."/>
            <person name="Kuwahara H."/>
            <person name="Kozuka-Hata H."/>
            <person name="Shin-I T."/>
            <person name="Minakuchi Y."/>
            <person name="Ohishi K."/>
            <person name="Motoyama A."/>
            <person name="Aizu T."/>
            <person name="Enomoto A."/>
            <person name="Kondo K."/>
            <person name="Tanaka S."/>
            <person name="Hara Y."/>
            <person name="Koshikawa S."/>
            <person name="Sagara H."/>
            <person name="Miura T."/>
            <person name="Yokobori S."/>
            <person name="Miyagawa K."/>
            <person name="Suzuki Y."/>
            <person name="Kubo T."/>
            <person name="Oyama M."/>
            <person name="Kohara Y."/>
            <person name="Fujiyama A."/>
            <person name="Arakawa K."/>
            <person name="Katayama T."/>
            <person name="Toyoda A."/>
            <person name="Kunieda T."/>
        </authorList>
    </citation>
    <scope>NUCLEOTIDE SEQUENCE [LARGE SCALE GENOMIC DNA]</scope>
    <source>
        <strain evidence="7 8">YOKOZUNA-1</strain>
    </source>
</reference>
<dbReference type="Pfam" id="PF06244">
    <property type="entry name" value="Ccdc124"/>
    <property type="match status" value="1"/>
</dbReference>
<evidence type="ECO:0000256" key="1">
    <source>
        <dbReference type="ARBA" id="ARBA00004214"/>
    </source>
</evidence>
<dbReference type="InterPro" id="IPR054414">
    <property type="entry name" value="Ccdc124/Oxs1_C"/>
</dbReference>
<evidence type="ECO:0000313" key="7">
    <source>
        <dbReference type="EMBL" id="GAV09456.1"/>
    </source>
</evidence>
<dbReference type="PANTHER" id="PTHR21680">
    <property type="entry name" value="COILED-COIL DOMAIN-CONTAINING PROTEIN 124"/>
    <property type="match status" value="1"/>
</dbReference>
<feature type="DNA-binding region" description="HMG box" evidence="4">
    <location>
        <begin position="119"/>
        <end position="177"/>
    </location>
</feature>
<dbReference type="SUPFAM" id="SSF47095">
    <property type="entry name" value="HMG-box"/>
    <property type="match status" value="1"/>
</dbReference>
<feature type="compositionally biased region" description="Basic and acidic residues" evidence="5">
    <location>
        <begin position="1"/>
        <end position="23"/>
    </location>
</feature>
<keyword evidence="4" id="KW-0539">Nucleus</keyword>
<dbReference type="Proteomes" id="UP000186922">
    <property type="component" value="Unassembled WGS sequence"/>
</dbReference>
<evidence type="ECO:0000256" key="3">
    <source>
        <dbReference type="ARBA" id="ARBA00023054"/>
    </source>
</evidence>
<protein>
    <recommendedName>
        <fullName evidence="6">HMG box domain-containing protein</fullName>
    </recommendedName>
</protein>
<feature type="region of interest" description="Disordered" evidence="5">
    <location>
        <begin position="63"/>
        <end position="82"/>
    </location>
</feature>
<keyword evidence="8" id="KW-1185">Reference proteome</keyword>
<dbReference type="GO" id="GO:0003713">
    <property type="term" value="F:transcription coactivator activity"/>
    <property type="evidence" value="ECO:0007669"/>
    <property type="project" value="TreeGrafter"/>
</dbReference>
<dbReference type="InterPro" id="IPR010422">
    <property type="entry name" value="Ccdc124/Oxs1"/>
</dbReference>
<feature type="region of interest" description="Disordered" evidence="5">
    <location>
        <begin position="1"/>
        <end position="40"/>
    </location>
</feature>
<dbReference type="Gene3D" id="1.10.30.10">
    <property type="entry name" value="High mobility group box domain"/>
    <property type="match status" value="1"/>
</dbReference>
<feature type="region of interest" description="Disordered" evidence="5">
    <location>
        <begin position="155"/>
        <end position="177"/>
    </location>
</feature>
<comment type="caution">
    <text evidence="7">The sequence shown here is derived from an EMBL/GenBank/DDBJ whole genome shotgun (WGS) entry which is preliminary data.</text>
</comment>
<dbReference type="InterPro" id="IPR036910">
    <property type="entry name" value="HMG_box_dom_sf"/>
</dbReference>
<organism evidence="7 8">
    <name type="scientific">Ramazzottius varieornatus</name>
    <name type="common">Water bear</name>
    <name type="synonym">Tardigrade</name>
    <dbReference type="NCBI Taxonomy" id="947166"/>
    <lineage>
        <taxon>Eukaryota</taxon>
        <taxon>Metazoa</taxon>
        <taxon>Ecdysozoa</taxon>
        <taxon>Tardigrada</taxon>
        <taxon>Eutardigrada</taxon>
        <taxon>Parachela</taxon>
        <taxon>Hypsibioidea</taxon>
        <taxon>Ramazzottiidae</taxon>
        <taxon>Ramazzottius</taxon>
    </lineage>
</organism>
<feature type="compositionally biased region" description="Polar residues" evidence="5">
    <location>
        <begin position="160"/>
        <end position="177"/>
    </location>
</feature>
<dbReference type="OrthoDB" id="76412at2759"/>
<dbReference type="GO" id="GO:0030496">
    <property type="term" value="C:midbody"/>
    <property type="evidence" value="ECO:0007669"/>
    <property type="project" value="UniProtKB-SubCell"/>
</dbReference>
<comment type="subcellular location">
    <subcellularLocation>
        <location evidence="1">Midbody</location>
    </subcellularLocation>
</comment>
<dbReference type="EMBL" id="BDGG01000022">
    <property type="protein sequence ID" value="GAV09456.1"/>
    <property type="molecule type" value="Genomic_DNA"/>
</dbReference>
<name>A0A1D1W805_RAMVA</name>
<proteinExistence type="inferred from homology"/>
<gene>
    <name evidence="7" type="primary">RvY_18999</name>
    <name evidence="7" type="synonym">RvY_18999.1</name>
    <name evidence="7" type="ORF">RvY_18999-1</name>
</gene>